<feature type="region of interest" description="Disordered" evidence="1">
    <location>
        <begin position="109"/>
        <end position="186"/>
    </location>
</feature>
<protein>
    <submittedName>
        <fullName evidence="2">Uncharacterized protein</fullName>
    </submittedName>
</protein>
<reference evidence="2" key="1">
    <citation type="journal article" date="2023" name="Mol. Phylogenet. Evol.">
        <title>Genome-scale phylogeny and comparative genomics of the fungal order Sordariales.</title>
        <authorList>
            <person name="Hensen N."/>
            <person name="Bonometti L."/>
            <person name="Westerberg I."/>
            <person name="Brannstrom I.O."/>
            <person name="Guillou S."/>
            <person name="Cros-Aarteil S."/>
            <person name="Calhoun S."/>
            <person name="Haridas S."/>
            <person name="Kuo A."/>
            <person name="Mondo S."/>
            <person name="Pangilinan J."/>
            <person name="Riley R."/>
            <person name="LaButti K."/>
            <person name="Andreopoulos B."/>
            <person name="Lipzen A."/>
            <person name="Chen C."/>
            <person name="Yan M."/>
            <person name="Daum C."/>
            <person name="Ng V."/>
            <person name="Clum A."/>
            <person name="Steindorff A."/>
            <person name="Ohm R.A."/>
            <person name="Martin F."/>
            <person name="Silar P."/>
            <person name="Natvig D.O."/>
            <person name="Lalanne C."/>
            <person name="Gautier V."/>
            <person name="Ament-Velasquez S.L."/>
            <person name="Kruys A."/>
            <person name="Hutchinson M.I."/>
            <person name="Powell A.J."/>
            <person name="Barry K."/>
            <person name="Miller A.N."/>
            <person name="Grigoriev I.V."/>
            <person name="Debuchy R."/>
            <person name="Gladieux P."/>
            <person name="Hiltunen Thoren M."/>
            <person name="Johannesson H."/>
        </authorList>
    </citation>
    <scope>NUCLEOTIDE SEQUENCE</scope>
    <source>
        <strain evidence="2">CBS 958.72</strain>
    </source>
</reference>
<feature type="compositionally biased region" description="Polar residues" evidence="1">
    <location>
        <begin position="306"/>
        <end position="324"/>
    </location>
</feature>
<dbReference type="Proteomes" id="UP001287356">
    <property type="component" value="Unassembled WGS sequence"/>
</dbReference>
<keyword evidence="3" id="KW-1185">Reference proteome</keyword>
<feature type="region of interest" description="Disordered" evidence="1">
    <location>
        <begin position="302"/>
        <end position="340"/>
    </location>
</feature>
<evidence type="ECO:0000313" key="2">
    <source>
        <dbReference type="EMBL" id="KAK3384390.1"/>
    </source>
</evidence>
<organism evidence="2 3">
    <name type="scientific">Lasiosphaeria ovina</name>
    <dbReference type="NCBI Taxonomy" id="92902"/>
    <lineage>
        <taxon>Eukaryota</taxon>
        <taxon>Fungi</taxon>
        <taxon>Dikarya</taxon>
        <taxon>Ascomycota</taxon>
        <taxon>Pezizomycotina</taxon>
        <taxon>Sordariomycetes</taxon>
        <taxon>Sordariomycetidae</taxon>
        <taxon>Sordariales</taxon>
        <taxon>Lasiosphaeriaceae</taxon>
        <taxon>Lasiosphaeria</taxon>
    </lineage>
</organism>
<feature type="compositionally biased region" description="Basic and acidic residues" evidence="1">
    <location>
        <begin position="111"/>
        <end position="120"/>
    </location>
</feature>
<gene>
    <name evidence="2" type="ORF">B0T24DRAFT_674153</name>
</gene>
<name>A0AAE0NN08_9PEZI</name>
<dbReference type="EMBL" id="JAULSN010000001">
    <property type="protein sequence ID" value="KAK3384390.1"/>
    <property type="molecule type" value="Genomic_DNA"/>
</dbReference>
<feature type="compositionally biased region" description="Polar residues" evidence="1">
    <location>
        <begin position="216"/>
        <end position="243"/>
    </location>
</feature>
<feature type="region of interest" description="Disordered" evidence="1">
    <location>
        <begin position="205"/>
        <end position="290"/>
    </location>
</feature>
<evidence type="ECO:0000256" key="1">
    <source>
        <dbReference type="SAM" id="MobiDB-lite"/>
    </source>
</evidence>
<evidence type="ECO:0000313" key="3">
    <source>
        <dbReference type="Proteomes" id="UP001287356"/>
    </source>
</evidence>
<accession>A0AAE0NN08</accession>
<reference evidence="2" key="2">
    <citation type="submission" date="2023-06" db="EMBL/GenBank/DDBJ databases">
        <authorList>
            <consortium name="Lawrence Berkeley National Laboratory"/>
            <person name="Haridas S."/>
            <person name="Hensen N."/>
            <person name="Bonometti L."/>
            <person name="Westerberg I."/>
            <person name="Brannstrom I.O."/>
            <person name="Guillou S."/>
            <person name="Cros-Aarteil S."/>
            <person name="Calhoun S."/>
            <person name="Kuo A."/>
            <person name="Mondo S."/>
            <person name="Pangilinan J."/>
            <person name="Riley R."/>
            <person name="Labutti K."/>
            <person name="Andreopoulos B."/>
            <person name="Lipzen A."/>
            <person name="Chen C."/>
            <person name="Yanf M."/>
            <person name="Daum C."/>
            <person name="Ng V."/>
            <person name="Clum A."/>
            <person name="Steindorff A."/>
            <person name="Ohm R."/>
            <person name="Martin F."/>
            <person name="Silar P."/>
            <person name="Natvig D."/>
            <person name="Lalanne C."/>
            <person name="Gautier V."/>
            <person name="Ament-Velasquez S.L."/>
            <person name="Kruys A."/>
            <person name="Hutchinson M.I."/>
            <person name="Powell A.J."/>
            <person name="Barry K."/>
            <person name="Miller A.N."/>
            <person name="Grigoriev I.V."/>
            <person name="Debuchy R."/>
            <person name="Gladieux P."/>
            <person name="Thoren M.H."/>
            <person name="Johannesson H."/>
        </authorList>
    </citation>
    <scope>NUCLEOTIDE SEQUENCE</scope>
    <source>
        <strain evidence="2">CBS 958.72</strain>
    </source>
</reference>
<feature type="compositionally biased region" description="Basic and acidic residues" evidence="1">
    <location>
        <begin position="150"/>
        <end position="163"/>
    </location>
</feature>
<proteinExistence type="predicted"/>
<dbReference type="AlphaFoldDB" id="A0AAE0NN08"/>
<sequence>MRKSNRELVNIAREAELEQSLEVQRRDSIWEAHEFIKAFVQSGWASYSSSITIDCDLTLDDLHQLGYLPRSQGTRACRRLVRVPVINEEIGVALWQKLEAMVAAAEEATCEPDKAERAKTNESLGKSQNGNSSNGEDDRKVSAKIARQRLKQEVKAMRQEHKEERKKKQNSRRQSQDEQPVAPPQPVCVFCRKGATGSCKIPAEIVVSPSSPPMTPKQSGNQQEARSSTNYLSPKLSHSQQPLRRSGIFPRRRGSGSRAGSRRNSCSEAPQDIFWQREEPKTKTAAATATTTQISEAAIESGRVASASSADGNNEKGASSSRQVSADAGADAAEAAQQHGSRLGKLTGKLRFSKLVGSLSVFGESISYGYGNRVYPIRAAATA</sequence>
<feature type="compositionally biased region" description="Polar residues" evidence="1">
    <location>
        <begin position="121"/>
        <end position="134"/>
    </location>
</feature>
<comment type="caution">
    <text evidence="2">The sequence shown here is derived from an EMBL/GenBank/DDBJ whole genome shotgun (WGS) entry which is preliminary data.</text>
</comment>
<feature type="compositionally biased region" description="Low complexity" evidence="1">
    <location>
        <begin position="326"/>
        <end position="336"/>
    </location>
</feature>